<keyword evidence="2" id="KW-0732">Signal</keyword>
<evidence type="ECO:0000259" key="3">
    <source>
        <dbReference type="Pfam" id="PF10646"/>
    </source>
</evidence>
<keyword evidence="5" id="KW-1185">Reference proteome</keyword>
<gene>
    <name evidence="4" type="ORF">ACFQWB_11420</name>
</gene>
<proteinExistence type="predicted"/>
<sequence>MNKRIAAIAAAAIGIAVLAGCGGGKAEPSAQPTASVNAGAGATVSPPPSAAPTATPGLVAVKVYDGDANIEKLVERTVNVPKGTTAELVKAGLAAMAQKPESGGVPLAAAIEVRSISQTGSVLKLDVAIKDEGRLGSGGELLLVDALKKLFFQFSDIDQVEITVGGEKTDSLMGHVELPYPMKRTD</sequence>
<reference evidence="5" key="1">
    <citation type="journal article" date="2019" name="Int. J. Syst. Evol. Microbiol.">
        <title>The Global Catalogue of Microorganisms (GCM) 10K type strain sequencing project: providing services to taxonomists for standard genome sequencing and annotation.</title>
        <authorList>
            <consortium name="The Broad Institute Genomics Platform"/>
            <consortium name="The Broad Institute Genome Sequencing Center for Infectious Disease"/>
            <person name="Wu L."/>
            <person name="Ma J."/>
        </authorList>
    </citation>
    <scope>NUCLEOTIDE SEQUENCE [LARGE SCALE GENOMIC DNA]</scope>
    <source>
        <strain evidence="5">JCM 18657</strain>
    </source>
</reference>
<dbReference type="PROSITE" id="PS51257">
    <property type="entry name" value="PROKAR_LIPOPROTEIN"/>
    <property type="match status" value="1"/>
</dbReference>
<accession>A0ABW2V4T8</accession>
<evidence type="ECO:0000256" key="1">
    <source>
        <dbReference type="SAM" id="MobiDB-lite"/>
    </source>
</evidence>
<evidence type="ECO:0000256" key="2">
    <source>
        <dbReference type="SAM" id="SignalP"/>
    </source>
</evidence>
<dbReference type="RefSeq" id="WP_138787871.1">
    <property type="nucleotide sequence ID" value="NZ_JBHTGQ010000023.1"/>
</dbReference>
<feature type="chain" id="PRO_5045497101" evidence="2">
    <location>
        <begin position="27"/>
        <end position="186"/>
    </location>
</feature>
<dbReference type="EMBL" id="JBHTGQ010000023">
    <property type="protein sequence ID" value="MFC7750533.1"/>
    <property type="molecule type" value="Genomic_DNA"/>
</dbReference>
<feature type="domain" description="GerMN" evidence="3">
    <location>
        <begin position="72"/>
        <end position="169"/>
    </location>
</feature>
<protein>
    <submittedName>
        <fullName evidence="4">GerMN domain-containing protein</fullName>
    </submittedName>
</protein>
<dbReference type="Pfam" id="PF10646">
    <property type="entry name" value="Germane"/>
    <property type="match status" value="1"/>
</dbReference>
<dbReference type="Proteomes" id="UP001596528">
    <property type="component" value="Unassembled WGS sequence"/>
</dbReference>
<comment type="caution">
    <text evidence="4">The sequence shown here is derived from an EMBL/GenBank/DDBJ whole genome shotgun (WGS) entry which is preliminary data.</text>
</comment>
<evidence type="ECO:0000313" key="4">
    <source>
        <dbReference type="EMBL" id="MFC7750533.1"/>
    </source>
</evidence>
<dbReference type="InterPro" id="IPR019606">
    <property type="entry name" value="GerMN"/>
</dbReference>
<organism evidence="4 5">
    <name type="scientific">Paenibacillus thermoaerophilus</name>
    <dbReference type="NCBI Taxonomy" id="1215385"/>
    <lineage>
        <taxon>Bacteria</taxon>
        <taxon>Bacillati</taxon>
        <taxon>Bacillota</taxon>
        <taxon>Bacilli</taxon>
        <taxon>Bacillales</taxon>
        <taxon>Paenibacillaceae</taxon>
        <taxon>Paenibacillus</taxon>
    </lineage>
</organism>
<feature type="signal peptide" evidence="2">
    <location>
        <begin position="1"/>
        <end position="26"/>
    </location>
</feature>
<evidence type="ECO:0000313" key="5">
    <source>
        <dbReference type="Proteomes" id="UP001596528"/>
    </source>
</evidence>
<name>A0ABW2V4T8_9BACL</name>
<feature type="region of interest" description="Disordered" evidence="1">
    <location>
        <begin position="28"/>
        <end position="51"/>
    </location>
</feature>